<gene>
    <name evidence="1" type="ORF">Sjap_008650</name>
</gene>
<dbReference type="EMBL" id="JBBNAE010000003">
    <property type="protein sequence ID" value="KAK9138056.1"/>
    <property type="molecule type" value="Genomic_DNA"/>
</dbReference>
<sequence length="102" mass="11158">MLTPFGLTGIDALEVRDLSFSLSPLLSFSITISDSHAYGLTATTVRHWVTGRHRRRPYGLIENSGDLQIWDDVSSGGGAGHPWLLCISDSKCPSPILVTFDR</sequence>
<reference evidence="1 2" key="1">
    <citation type="submission" date="2024-01" db="EMBL/GenBank/DDBJ databases">
        <title>Genome assemblies of Stephania.</title>
        <authorList>
            <person name="Yang L."/>
        </authorList>
    </citation>
    <scope>NUCLEOTIDE SEQUENCE [LARGE SCALE GENOMIC DNA]</scope>
    <source>
        <strain evidence="1">QJT</strain>
        <tissue evidence="1">Leaf</tissue>
    </source>
</reference>
<evidence type="ECO:0000313" key="2">
    <source>
        <dbReference type="Proteomes" id="UP001417504"/>
    </source>
</evidence>
<protein>
    <submittedName>
        <fullName evidence="1">Uncharacterized protein</fullName>
    </submittedName>
</protein>
<proteinExistence type="predicted"/>
<organism evidence="1 2">
    <name type="scientific">Stephania japonica</name>
    <dbReference type="NCBI Taxonomy" id="461633"/>
    <lineage>
        <taxon>Eukaryota</taxon>
        <taxon>Viridiplantae</taxon>
        <taxon>Streptophyta</taxon>
        <taxon>Embryophyta</taxon>
        <taxon>Tracheophyta</taxon>
        <taxon>Spermatophyta</taxon>
        <taxon>Magnoliopsida</taxon>
        <taxon>Ranunculales</taxon>
        <taxon>Menispermaceae</taxon>
        <taxon>Menispermoideae</taxon>
        <taxon>Cissampelideae</taxon>
        <taxon>Stephania</taxon>
    </lineage>
</organism>
<accession>A0AAP0PEN5</accession>
<dbReference type="Proteomes" id="UP001417504">
    <property type="component" value="Unassembled WGS sequence"/>
</dbReference>
<comment type="caution">
    <text evidence="1">The sequence shown here is derived from an EMBL/GenBank/DDBJ whole genome shotgun (WGS) entry which is preliminary data.</text>
</comment>
<dbReference type="AlphaFoldDB" id="A0AAP0PEN5"/>
<keyword evidence="2" id="KW-1185">Reference proteome</keyword>
<name>A0AAP0PEN5_9MAGN</name>
<evidence type="ECO:0000313" key="1">
    <source>
        <dbReference type="EMBL" id="KAK9138056.1"/>
    </source>
</evidence>